<feature type="coiled-coil region" evidence="5">
    <location>
        <begin position="92"/>
        <end position="128"/>
    </location>
</feature>
<name>A0A2P1K543_9REOV</name>
<dbReference type="InterPro" id="IPR000145">
    <property type="entry name" value="Capsid_VP5_Orbivir"/>
</dbReference>
<comment type="similarity">
    <text evidence="1">Belongs to the orbivirus VP5 family.</text>
</comment>
<evidence type="ECO:0000256" key="5">
    <source>
        <dbReference type="SAM" id="Coils"/>
    </source>
</evidence>
<reference evidence="6" key="1">
    <citation type="journal article" date="2017" name="Virus Res.">
        <title>Genomes of viral isolates derived from different mosquitos species.</title>
        <authorList>
            <person name="Sadeghi M."/>
            <person name="Popov V."/>
            <person name="Guzman H."/>
            <person name="Phan T.G."/>
            <person name="Vasilakis N."/>
            <person name="Tesh R."/>
            <person name="Delwart E."/>
        </authorList>
    </citation>
    <scope>NUCLEOTIDE SEQUENCE</scope>
    <source>
        <strain evidence="6">LO-041</strain>
    </source>
</reference>
<protein>
    <recommendedName>
        <fullName evidence="2">Outer capsid protein VP5</fullName>
    </recommendedName>
</protein>
<sequence length="530" mass="59137">MGKFMNGLSKFGKRVGAALTSETAKRIARATGTAIQRAAESELGSAAIEGVVQGALRAAITGEPLGDSIKTTVIHNLTGVDPATPDPLNVSEQRVTQELHEVERRVREDELREKIKDLEIVKDQQELKTQLTKVKNYLDKEMKAEIAEENQIEVLESAVKSMELLAVNQDEGLQKIRRALVKENRERTAAERRIVTEVKQRYDVLAEAVNTERDSIQEEAVQEIIDISTEVLEHAAEEVPVGGAAVATGIATARAVAGAFKLKKIIEDLSGVSLPHADFPVVSPSTVQDMLRLSNQQTEVPEHLILQSINRKLQHVDVLRKEVGHFTKEVLPVVKAKAAEDQRKYGMQGKALHPLTKARLAPSVREEAGVHIYSAPWDSDQVFFLYVVGPMHAAQAFFLGFDLFNEFVFYADVEAPPNQYARRAAADTEVYGFTQVYREFFMHASRGSDVRMHVERLQRSMFSAPIHIGKLTPRAHYGELREHAMRIGQDVELQKHILRGPLSMQRRNILGAVLHGATVLNSSRMNELYR</sequence>
<dbReference type="GO" id="GO:0140267">
    <property type="term" value="P:symbiont entry into host cell via permeabilization of host membrane"/>
    <property type="evidence" value="ECO:0007669"/>
    <property type="project" value="UniProtKB-KW"/>
</dbReference>
<accession>A0A2P1K543</accession>
<keyword evidence="3" id="KW-1160">Virus entry into host cell</keyword>
<evidence type="ECO:0000256" key="3">
    <source>
        <dbReference type="ARBA" id="ARBA00022648"/>
    </source>
</evidence>
<comment type="function">
    <text evidence="4">VP5 protein is one of the two proteins (with VP2) which constitute the virus particle outer capsid. Acts as a membrane permeabilization protein that mediates release of viral particles from endosomal compartments into the cytoplasm. Permeabilization activity is probably negatively regulated by VP2 and is triggered by endosomal degradation of VP2 and exposure to low pH.</text>
</comment>
<evidence type="ECO:0000256" key="2">
    <source>
        <dbReference type="ARBA" id="ARBA00015353"/>
    </source>
</evidence>
<dbReference type="Pfam" id="PF00901">
    <property type="entry name" value="Orbi_VP5"/>
    <property type="match status" value="1"/>
</dbReference>
<proteinExistence type="inferred from homology"/>
<dbReference type="GO" id="GO:0019028">
    <property type="term" value="C:viral capsid"/>
    <property type="evidence" value="ECO:0007669"/>
    <property type="project" value="InterPro"/>
</dbReference>
<evidence type="ECO:0000313" key="6">
    <source>
        <dbReference type="EMBL" id="AVO64744.1"/>
    </source>
</evidence>
<dbReference type="GO" id="GO:0005198">
    <property type="term" value="F:structural molecule activity"/>
    <property type="evidence" value="ECO:0007669"/>
    <property type="project" value="InterPro"/>
</dbReference>
<keyword evidence="3" id="KW-1173">Viral penetration via permeabilization of host membrane</keyword>
<evidence type="ECO:0000256" key="1">
    <source>
        <dbReference type="ARBA" id="ARBA00007624"/>
    </source>
</evidence>
<keyword evidence="3" id="KW-1162">Viral penetration into host cytoplasm</keyword>
<dbReference type="EMBL" id="MF094122">
    <property type="protein sequence ID" value="AVO64744.1"/>
    <property type="molecule type" value="Genomic_RNA"/>
</dbReference>
<organism evidence="6">
    <name type="scientific">Ninarumi virus</name>
    <dbReference type="NCBI Taxonomy" id="2108521"/>
    <lineage>
        <taxon>Viruses</taxon>
        <taxon>Riboviria</taxon>
        <taxon>Orthornavirae</taxon>
        <taxon>Duplornaviricota</taxon>
        <taxon>Resentoviricetes</taxon>
        <taxon>Reovirales</taxon>
    </lineage>
</organism>
<keyword evidence="5" id="KW-0175">Coiled coil</keyword>
<evidence type="ECO:0000256" key="4">
    <source>
        <dbReference type="ARBA" id="ARBA00024835"/>
    </source>
</evidence>